<name>A0A5B9ED92_9BACT</name>
<dbReference type="Gene3D" id="3.40.1550.10">
    <property type="entry name" value="CheC-like"/>
    <property type="match status" value="1"/>
</dbReference>
<gene>
    <name evidence="3" type="ORF">FTW19_10045</name>
</gene>
<dbReference type="Proteomes" id="UP000321820">
    <property type="component" value="Chromosome"/>
</dbReference>
<evidence type="ECO:0000259" key="2">
    <source>
        <dbReference type="Pfam" id="PF13690"/>
    </source>
</evidence>
<dbReference type="AlphaFoldDB" id="A0A5B9ED92"/>
<sequence>MNVSNTIQDALSALTGCEVQMSQTGCESFPVELHAVVDFNGTPSGMIRLELSQATADRLSATMLGFDDPSEVDDVEMRNDAIGEIVNIIAGKVKALRGKTDALLSMPVVGDIQADRPELAHDNFSGIFMVGEDVVRVSTGWDHPNER</sequence>
<dbReference type="EMBL" id="CP042806">
    <property type="protein sequence ID" value="QEE28307.1"/>
    <property type="molecule type" value="Genomic_DNA"/>
</dbReference>
<dbReference type="Pfam" id="PF13690">
    <property type="entry name" value="CheX"/>
    <property type="match status" value="1"/>
</dbReference>
<keyword evidence="4" id="KW-1185">Reference proteome</keyword>
<dbReference type="InterPro" id="IPR028051">
    <property type="entry name" value="CheX-like_dom"/>
</dbReference>
<dbReference type="SUPFAM" id="SSF103039">
    <property type="entry name" value="CheC-like"/>
    <property type="match status" value="1"/>
</dbReference>
<dbReference type="OrthoDB" id="9790435at2"/>
<dbReference type="KEGG" id="talb:FTW19_10045"/>
<evidence type="ECO:0000256" key="1">
    <source>
        <dbReference type="ARBA" id="ARBA00022500"/>
    </source>
</evidence>
<evidence type="ECO:0000313" key="4">
    <source>
        <dbReference type="Proteomes" id="UP000321820"/>
    </source>
</evidence>
<proteinExistence type="predicted"/>
<keyword evidence="1" id="KW-0145">Chemotaxis</keyword>
<protein>
    <submittedName>
        <fullName evidence="3">Chemotaxis protein CheX</fullName>
    </submittedName>
</protein>
<dbReference type="GO" id="GO:0006935">
    <property type="term" value="P:chemotaxis"/>
    <property type="evidence" value="ECO:0007669"/>
    <property type="project" value="UniProtKB-KW"/>
</dbReference>
<feature type="domain" description="Chemotaxis phosphatase CheX-like" evidence="2">
    <location>
        <begin position="35"/>
        <end position="109"/>
    </location>
</feature>
<dbReference type="RefSeq" id="WP_147647497.1">
    <property type="nucleotide sequence ID" value="NZ_CP042806.1"/>
</dbReference>
<dbReference type="InterPro" id="IPR028976">
    <property type="entry name" value="CheC-like_sf"/>
</dbReference>
<evidence type="ECO:0000313" key="3">
    <source>
        <dbReference type="EMBL" id="QEE28307.1"/>
    </source>
</evidence>
<accession>A0A5B9ED92</accession>
<organism evidence="3 4">
    <name type="scientific">Terriglobus albidus</name>
    <dbReference type="NCBI Taxonomy" id="1592106"/>
    <lineage>
        <taxon>Bacteria</taxon>
        <taxon>Pseudomonadati</taxon>
        <taxon>Acidobacteriota</taxon>
        <taxon>Terriglobia</taxon>
        <taxon>Terriglobales</taxon>
        <taxon>Acidobacteriaceae</taxon>
        <taxon>Terriglobus</taxon>
    </lineage>
</organism>
<reference evidence="3 4" key="1">
    <citation type="submission" date="2019-08" db="EMBL/GenBank/DDBJ databases">
        <title>Complete genome sequence of Terriglobus albidus strain ORNL.</title>
        <authorList>
            <person name="Podar M."/>
        </authorList>
    </citation>
    <scope>NUCLEOTIDE SEQUENCE [LARGE SCALE GENOMIC DNA]</scope>
    <source>
        <strain evidence="3 4">ORNL</strain>
    </source>
</reference>